<keyword evidence="1" id="KW-0472">Membrane</keyword>
<proteinExistence type="predicted"/>
<feature type="transmembrane region" description="Helical" evidence="1">
    <location>
        <begin position="69"/>
        <end position="90"/>
    </location>
</feature>
<organism evidence="2 3">
    <name type="scientific">Clostridium botulinum</name>
    <dbReference type="NCBI Taxonomy" id="1491"/>
    <lineage>
        <taxon>Bacteria</taxon>
        <taxon>Bacillati</taxon>
        <taxon>Bacillota</taxon>
        <taxon>Clostridia</taxon>
        <taxon>Eubacteriales</taxon>
        <taxon>Clostridiaceae</taxon>
        <taxon>Clostridium</taxon>
    </lineage>
</organism>
<gene>
    <name evidence="2" type="ORF">EXM65_10945</name>
</gene>
<keyword evidence="1" id="KW-0812">Transmembrane</keyword>
<evidence type="ECO:0000313" key="2">
    <source>
        <dbReference type="EMBL" id="NFA43075.1"/>
    </source>
</evidence>
<feature type="transmembrane region" description="Helical" evidence="1">
    <location>
        <begin position="96"/>
        <end position="116"/>
    </location>
</feature>
<keyword evidence="1" id="KW-1133">Transmembrane helix</keyword>
<dbReference type="AlphaFoldDB" id="A0A6M0STL7"/>
<name>A0A6M0STL7_CLOBO</name>
<sequence length="125" mass="14282">MSIKKKNIIIIFFPAILMSLLTIISFSNMNVYNTTGIDFKGLFILSLLLLFPLLFLIQGILCAVNNTNIVHIIFSFGVSILDYIILMKIYLNDSAFEYVLIYSVLWIVGYTIIYIIKKIKSSKSN</sequence>
<comment type="caution">
    <text evidence="2">The sequence shown here is derived from an EMBL/GenBank/DDBJ whole genome shotgun (WGS) entry which is preliminary data.</text>
</comment>
<dbReference type="EMBL" id="SGKU01000029">
    <property type="protein sequence ID" value="NFA43075.1"/>
    <property type="molecule type" value="Genomic_DNA"/>
</dbReference>
<accession>A0A6M0STL7</accession>
<protein>
    <submittedName>
        <fullName evidence="2">Uncharacterized protein</fullName>
    </submittedName>
</protein>
<feature type="transmembrane region" description="Helical" evidence="1">
    <location>
        <begin position="7"/>
        <end position="27"/>
    </location>
</feature>
<reference evidence="2 3" key="1">
    <citation type="submission" date="2019-02" db="EMBL/GenBank/DDBJ databases">
        <title>Genome sequencing of Clostridium botulinum clinical isolates.</title>
        <authorList>
            <person name="Brunt J."/>
            <person name="Van Vliet A.H.M."/>
            <person name="Stringer S.C."/>
            <person name="Grant K.A."/>
            <person name="Carter A.C."/>
            <person name="Peck M.W."/>
        </authorList>
    </citation>
    <scope>NUCLEOTIDE SEQUENCE [LARGE SCALE GENOMIC DNA]</scope>
    <source>
        <strain evidence="2 3">H113700579</strain>
    </source>
</reference>
<evidence type="ECO:0000313" key="3">
    <source>
        <dbReference type="Proteomes" id="UP000472355"/>
    </source>
</evidence>
<dbReference type="Proteomes" id="UP000472355">
    <property type="component" value="Unassembled WGS sequence"/>
</dbReference>
<feature type="transmembrane region" description="Helical" evidence="1">
    <location>
        <begin position="39"/>
        <end position="57"/>
    </location>
</feature>
<evidence type="ECO:0000256" key="1">
    <source>
        <dbReference type="SAM" id="Phobius"/>
    </source>
</evidence>